<dbReference type="SUPFAM" id="SSF53474">
    <property type="entry name" value="alpha/beta-Hydrolases"/>
    <property type="match status" value="1"/>
</dbReference>
<feature type="signal peptide" evidence="1">
    <location>
        <begin position="1"/>
        <end position="25"/>
    </location>
</feature>
<name>A0A0S4KL00_9BACT</name>
<dbReference type="GO" id="GO:0016787">
    <property type="term" value="F:hydrolase activity"/>
    <property type="evidence" value="ECO:0007669"/>
    <property type="project" value="UniProtKB-KW"/>
</dbReference>
<dbReference type="InterPro" id="IPR029058">
    <property type="entry name" value="AB_hydrolase_fold"/>
</dbReference>
<evidence type="ECO:0000256" key="1">
    <source>
        <dbReference type="SAM" id="SignalP"/>
    </source>
</evidence>
<dbReference type="Proteomes" id="UP000066284">
    <property type="component" value="Chromosome 1"/>
</dbReference>
<organism evidence="2 3">
    <name type="scientific">Candidatus Nitrospira inopinata</name>
    <dbReference type="NCBI Taxonomy" id="1715989"/>
    <lineage>
        <taxon>Bacteria</taxon>
        <taxon>Pseudomonadati</taxon>
        <taxon>Nitrospirota</taxon>
        <taxon>Nitrospiria</taxon>
        <taxon>Nitrospirales</taxon>
        <taxon>Nitrospiraceae</taxon>
        <taxon>Nitrospira</taxon>
    </lineage>
</organism>
<reference evidence="3" key="1">
    <citation type="submission" date="2015-09" db="EMBL/GenBank/DDBJ databases">
        <authorList>
            <person name="Daims H."/>
        </authorList>
    </citation>
    <scope>NUCLEOTIDE SEQUENCE [LARGE SCALE GENOMIC DNA]</scope>
</reference>
<keyword evidence="3" id="KW-1185">Reference proteome</keyword>
<accession>A0A0S4KL00</accession>
<sequence>MPHAQCHLLQSLTAALLFLQAGCGAAQFAACAPHVKETGTPQRTWVECFTAPLSHAGITHSVYCLNEDASKPPVILLHEMTGLTPGTLAYAEELANDFTVYVPLLFGAKGTFSPASGLRAYWFGGMIDHFPHGEWGVPLHGSPAIVTWLRGLVREVGLRHQGQPIGIIGNCMTGSLPLALLDHQQVKAVVVAQPALPMKLWWSSDEDRASLGLSPDDLEVARRSSAKIYGLRFETDCMADRAKHIALRREFGDRLIDSEIPAHEYQPDGKPVNVHSTLIGSWGVPGPVGEASRVARERVRHFLLKESAG</sequence>
<evidence type="ECO:0000313" key="2">
    <source>
        <dbReference type="EMBL" id="CUQ65031.1"/>
    </source>
</evidence>
<dbReference type="STRING" id="1715989.NITINOP_0054"/>
<keyword evidence="2" id="KW-0378">Hydrolase</keyword>
<feature type="chain" id="PRO_5006623400" evidence="1">
    <location>
        <begin position="26"/>
        <end position="309"/>
    </location>
</feature>
<dbReference type="OrthoDB" id="9782215at2"/>
<protein>
    <submittedName>
        <fullName evidence="2">Dienelactone hydrolase family protein</fullName>
    </submittedName>
</protein>
<dbReference type="RefSeq" id="WP_062481633.1">
    <property type="nucleotide sequence ID" value="NZ_LN885086.1"/>
</dbReference>
<dbReference type="AlphaFoldDB" id="A0A0S4KL00"/>
<evidence type="ECO:0000313" key="3">
    <source>
        <dbReference type="Proteomes" id="UP000066284"/>
    </source>
</evidence>
<dbReference type="Gene3D" id="3.40.50.1820">
    <property type="entry name" value="alpha/beta hydrolase"/>
    <property type="match status" value="1"/>
</dbReference>
<gene>
    <name evidence="2" type="ORF">NITINOP_0054</name>
</gene>
<dbReference type="KEGG" id="nio:NITINOP_0054"/>
<proteinExistence type="predicted"/>
<dbReference type="EMBL" id="LN885086">
    <property type="protein sequence ID" value="CUQ65031.1"/>
    <property type="molecule type" value="Genomic_DNA"/>
</dbReference>
<keyword evidence="1" id="KW-0732">Signal</keyword>